<dbReference type="PROSITE" id="PS51462">
    <property type="entry name" value="NUDIX"/>
    <property type="match status" value="1"/>
</dbReference>
<accession>A0ABU2CTR8</accession>
<name>A0ABU2CTR8_9MICO</name>
<organism evidence="3 4">
    <name type="scientific">Promicromonospora iranensis</name>
    <dbReference type="NCBI Taxonomy" id="1105144"/>
    <lineage>
        <taxon>Bacteria</taxon>
        <taxon>Bacillati</taxon>
        <taxon>Actinomycetota</taxon>
        <taxon>Actinomycetes</taxon>
        <taxon>Micrococcales</taxon>
        <taxon>Promicromonosporaceae</taxon>
        <taxon>Promicromonospora</taxon>
    </lineage>
</organism>
<dbReference type="PANTHER" id="PTHR21340">
    <property type="entry name" value="DIADENOSINE 5,5-P1,P4-TETRAPHOSPHATE PYROPHOSPHOHYDROLASE MUTT"/>
    <property type="match status" value="1"/>
</dbReference>
<gene>
    <name evidence="3" type="ORF">J2S48_004255</name>
</gene>
<comment type="caution">
    <text evidence="3">The sequence shown here is derived from an EMBL/GenBank/DDBJ whole genome shotgun (WGS) entry which is preliminary data.</text>
</comment>
<dbReference type="PROSITE" id="PS00893">
    <property type="entry name" value="NUDIX_BOX"/>
    <property type="match status" value="1"/>
</dbReference>
<evidence type="ECO:0000313" key="4">
    <source>
        <dbReference type="Proteomes" id="UP001183585"/>
    </source>
</evidence>
<reference evidence="3 4" key="1">
    <citation type="submission" date="2023-07" db="EMBL/GenBank/DDBJ databases">
        <title>Sequencing the genomes of 1000 actinobacteria strains.</title>
        <authorList>
            <person name="Klenk H.-P."/>
        </authorList>
    </citation>
    <scope>NUCLEOTIDE SEQUENCE [LARGE SCALE GENOMIC DNA]</scope>
    <source>
        <strain evidence="3 4">DSM 45554</strain>
    </source>
</reference>
<dbReference type="SUPFAM" id="SSF55811">
    <property type="entry name" value="Nudix"/>
    <property type="match status" value="1"/>
</dbReference>
<dbReference type="InterPro" id="IPR051325">
    <property type="entry name" value="Nudix_hydrolase_domain"/>
</dbReference>
<keyword evidence="1" id="KW-0378">Hydrolase</keyword>
<dbReference type="Pfam" id="PF00293">
    <property type="entry name" value="NUDIX"/>
    <property type="match status" value="1"/>
</dbReference>
<dbReference type="PANTHER" id="PTHR21340:SF7">
    <property type="entry name" value="NUDIX HYDROLASE DOMAIN-CONTAINING PROTEIN"/>
    <property type="match status" value="1"/>
</dbReference>
<protein>
    <submittedName>
        <fullName evidence="3">NUDIX family NTP pyrophosphohydrolase</fullName>
    </submittedName>
</protein>
<dbReference type="InterPro" id="IPR015797">
    <property type="entry name" value="NUDIX_hydrolase-like_dom_sf"/>
</dbReference>
<proteinExistence type="predicted"/>
<dbReference type="EMBL" id="JAVDYE010000001">
    <property type="protein sequence ID" value="MDR7384740.1"/>
    <property type="molecule type" value="Genomic_DNA"/>
</dbReference>
<keyword evidence="4" id="KW-1185">Reference proteome</keyword>
<sequence>MPTTSAGLLPYRRLTDGGFEVLLGHMGGPFWARKDEGAWTLLKGELDPDEEPHAAALREAREELGIELPPPSAPDIELGEVRQRSGKKVLAWAREWPQDGPDLEQITGNTVEVEWPPRSGRRIEVPEIDRVAWLAPDDARRLAVSAQAAFVDRLAEALARAAAS</sequence>
<feature type="domain" description="Nudix hydrolase" evidence="2">
    <location>
        <begin position="1"/>
        <end position="156"/>
    </location>
</feature>
<dbReference type="Gene3D" id="3.90.79.10">
    <property type="entry name" value="Nucleoside Triphosphate Pyrophosphohydrolase"/>
    <property type="match status" value="1"/>
</dbReference>
<evidence type="ECO:0000313" key="3">
    <source>
        <dbReference type="EMBL" id="MDR7384740.1"/>
    </source>
</evidence>
<dbReference type="RefSeq" id="WP_274993560.1">
    <property type="nucleotide sequence ID" value="NZ_JAJQQP010000005.1"/>
</dbReference>
<evidence type="ECO:0000256" key="1">
    <source>
        <dbReference type="ARBA" id="ARBA00022801"/>
    </source>
</evidence>
<dbReference type="InterPro" id="IPR000086">
    <property type="entry name" value="NUDIX_hydrolase_dom"/>
</dbReference>
<dbReference type="InterPro" id="IPR020084">
    <property type="entry name" value="NUDIX_hydrolase_CS"/>
</dbReference>
<dbReference type="Proteomes" id="UP001183585">
    <property type="component" value="Unassembled WGS sequence"/>
</dbReference>
<evidence type="ECO:0000259" key="2">
    <source>
        <dbReference type="PROSITE" id="PS51462"/>
    </source>
</evidence>